<evidence type="ECO:0000313" key="2">
    <source>
        <dbReference type="EMBL" id="KUM67272.1"/>
    </source>
</evidence>
<dbReference type="EMBL" id="LMWJ01000037">
    <property type="protein sequence ID" value="KUM67272.1"/>
    <property type="molecule type" value="Genomic_DNA"/>
</dbReference>
<dbReference type="OrthoDB" id="8082651at2"/>
<dbReference type="Proteomes" id="UP000054024">
    <property type="component" value="Unassembled WGS sequence"/>
</dbReference>
<accession>A0A117NTS3</accession>
<proteinExistence type="predicted"/>
<sequence length="171" mass="17930">MRKAALTVHVTASLGWLGAVAAFLALAVAGLVSSAPQTVRGAYVAMELTGWAVIVPLAGLTLVTGVVQSLGTVWGLWRHYWVIAKLLITVLATVLLLVHMQPAGHLADAAARASLAGGELEGMRIQLIADAAAAVVALVTAAALSVFKPRGMTRYGRRRQRERPLPRPATP</sequence>
<reference evidence="2 3" key="1">
    <citation type="submission" date="2015-10" db="EMBL/GenBank/DDBJ databases">
        <title>Draft genome sequence of Streptomyces curacoi DSM 40107, type strain for the species Streptomyces curacoi.</title>
        <authorList>
            <person name="Ruckert C."/>
            <person name="Winkler A."/>
            <person name="Kalinowski J."/>
            <person name="Kampfer P."/>
            <person name="Glaeser S."/>
        </authorList>
    </citation>
    <scope>NUCLEOTIDE SEQUENCE [LARGE SCALE GENOMIC DNA]</scope>
    <source>
        <strain evidence="2 3">DSM 40107</strain>
    </source>
</reference>
<organism evidence="2 3">
    <name type="scientific">Streptomyces curacoi</name>
    <dbReference type="NCBI Taxonomy" id="146536"/>
    <lineage>
        <taxon>Bacteria</taxon>
        <taxon>Bacillati</taxon>
        <taxon>Actinomycetota</taxon>
        <taxon>Actinomycetes</taxon>
        <taxon>Kitasatosporales</taxon>
        <taxon>Streptomycetaceae</taxon>
        <taxon>Streptomyces</taxon>
    </lineage>
</organism>
<feature type="transmembrane region" description="Helical" evidence="1">
    <location>
        <begin position="50"/>
        <end position="67"/>
    </location>
</feature>
<feature type="transmembrane region" description="Helical" evidence="1">
    <location>
        <begin position="125"/>
        <end position="147"/>
    </location>
</feature>
<name>A0A117NTS3_9ACTN</name>
<comment type="caution">
    <text evidence="2">The sequence shown here is derived from an EMBL/GenBank/DDBJ whole genome shotgun (WGS) entry which is preliminary data.</text>
</comment>
<keyword evidence="1" id="KW-0812">Transmembrane</keyword>
<dbReference type="AlphaFoldDB" id="A0A117NTS3"/>
<keyword evidence="1" id="KW-0472">Membrane</keyword>
<keyword evidence="1" id="KW-1133">Transmembrane helix</keyword>
<dbReference type="STRING" id="146536.AQI70_36350"/>
<gene>
    <name evidence="2" type="ORF">AQI70_36350</name>
</gene>
<evidence type="ECO:0000256" key="1">
    <source>
        <dbReference type="SAM" id="Phobius"/>
    </source>
</evidence>
<feature type="transmembrane region" description="Helical" evidence="1">
    <location>
        <begin position="79"/>
        <end position="98"/>
    </location>
</feature>
<keyword evidence="3" id="KW-1185">Reference proteome</keyword>
<evidence type="ECO:0000313" key="3">
    <source>
        <dbReference type="Proteomes" id="UP000054024"/>
    </source>
</evidence>
<evidence type="ECO:0008006" key="4">
    <source>
        <dbReference type="Google" id="ProtNLM"/>
    </source>
</evidence>
<protein>
    <recommendedName>
        <fullName evidence="4">DUF2269 domain-containing protein</fullName>
    </recommendedName>
</protein>